<keyword evidence="14" id="KW-0396">Initiation factor</keyword>
<feature type="domain" description="RRN7-type" evidence="11">
    <location>
        <begin position="4"/>
        <end position="36"/>
    </location>
</feature>
<dbReference type="AlphaFoldDB" id="A0A317WAK9"/>
<keyword evidence="3" id="KW-0479">Metal-binding</keyword>
<dbReference type="GO" id="GO:0003743">
    <property type="term" value="F:translation initiation factor activity"/>
    <property type="evidence" value="ECO:0007669"/>
    <property type="project" value="UniProtKB-KW"/>
</dbReference>
<evidence type="ECO:0000256" key="3">
    <source>
        <dbReference type="ARBA" id="ARBA00022723"/>
    </source>
</evidence>
<dbReference type="GO" id="GO:0001164">
    <property type="term" value="F:RNA polymerase I core promoter sequence-specific DNA binding"/>
    <property type="evidence" value="ECO:0007669"/>
    <property type="project" value="InterPro"/>
</dbReference>
<feature type="domain" description="Rrn7/TAF1B N-terminal cyclin" evidence="12">
    <location>
        <begin position="80"/>
        <end position="201"/>
    </location>
</feature>
<evidence type="ECO:0000256" key="8">
    <source>
        <dbReference type="ARBA" id="ARBA00023163"/>
    </source>
</evidence>
<keyword evidence="9" id="KW-0539">Nucleus</keyword>
<name>A0A317WAK9_9EURO</name>
<dbReference type="Pfam" id="PF11781">
    <property type="entry name" value="Zn_ribbon_RRN7"/>
    <property type="match status" value="1"/>
</dbReference>
<proteinExistence type="inferred from homology"/>
<feature type="region of interest" description="Disordered" evidence="10">
    <location>
        <begin position="38"/>
        <end position="57"/>
    </location>
</feature>
<evidence type="ECO:0000256" key="2">
    <source>
        <dbReference type="ARBA" id="ARBA00006899"/>
    </source>
</evidence>
<evidence type="ECO:0000259" key="12">
    <source>
        <dbReference type="Pfam" id="PF20644"/>
    </source>
</evidence>
<dbReference type="InterPro" id="IPR033599">
    <property type="entry name" value="TAF1B/Rrn7"/>
</dbReference>
<dbReference type="VEuPathDB" id="FungiDB:BO70DRAFT_336034"/>
<sequence length="533" mass="61975">MEYITRGVCGQEGCRERRYYLDNGLWFCRRGHQQEGRQVEEDPEDFGTQGRTSRVKKAVSEKSKKTYTGRQAYRLFLQVYQLILWKQCYALVHTRGFPPQFEDVVRDLWALWLGTFEDKIKELGDDDEPEFFSSQATTGLDEEDEAKKTKGRKAKWPRLIDCIALWYLGAFLMRIPVNVADFHRMVLRDEVPYIRVVRIVPREMRDKLPQEFISILETTKIPQPEHIHSAVSDFVLFYHGKFDMKFPALNWPVLLYRFIKRLALPIEIYPAVKKLQHLLGFTFEYPTRIIGRRMPINFPELQLIALIVIATKLIFPFDRRIRHPCSAKEPAVQVIDWGLWTQIQGHFDNRETARGKLGKGNEIKVSEKDVFDMTPSQLDEYMAWYENSWIDTNRSLNPLAELFPLGPGAGASRAGTPSVEVDEEEAIDSMVQIATGQLQSRPTIPDNESDSDTKRPGSYYTRYRTEEYLPENARSFYEVTAKVVGVSLTTLLRVVLQAENKVTRWLEEQRRAELFGESYPVYNEESPGEMDLD</sequence>
<evidence type="ECO:0000256" key="4">
    <source>
        <dbReference type="ARBA" id="ARBA00022771"/>
    </source>
</evidence>
<accession>A0A317WAK9</accession>
<feature type="domain" description="Rrn7/TAF1B C-terminal cyclin" evidence="13">
    <location>
        <begin position="220"/>
        <end position="389"/>
    </location>
</feature>
<comment type="subcellular location">
    <subcellularLocation>
        <location evidence="1">Nucleus</location>
        <location evidence="1">Nucleolus</location>
    </subcellularLocation>
</comment>
<evidence type="ECO:0000256" key="10">
    <source>
        <dbReference type="SAM" id="MobiDB-lite"/>
    </source>
</evidence>
<comment type="similarity">
    <text evidence="2">Belongs to the RRN7/TAF1B family.</text>
</comment>
<protein>
    <submittedName>
        <fullName evidence="14">RNA polymerase I-specific transcription initiation factor Rrn7</fullName>
    </submittedName>
</protein>
<dbReference type="RefSeq" id="XP_025399649.1">
    <property type="nucleotide sequence ID" value="XM_025541085.1"/>
</dbReference>
<comment type="caution">
    <text evidence="14">The sequence shown here is derived from an EMBL/GenBank/DDBJ whole genome shotgun (WGS) entry which is preliminary data.</text>
</comment>
<evidence type="ECO:0000256" key="1">
    <source>
        <dbReference type="ARBA" id="ARBA00004604"/>
    </source>
</evidence>
<organism evidence="14 15">
    <name type="scientific">Aspergillus heteromorphus CBS 117.55</name>
    <dbReference type="NCBI Taxonomy" id="1448321"/>
    <lineage>
        <taxon>Eukaryota</taxon>
        <taxon>Fungi</taxon>
        <taxon>Dikarya</taxon>
        <taxon>Ascomycota</taxon>
        <taxon>Pezizomycotina</taxon>
        <taxon>Eurotiomycetes</taxon>
        <taxon>Eurotiomycetidae</taxon>
        <taxon>Eurotiales</taxon>
        <taxon>Aspergillaceae</taxon>
        <taxon>Aspergillus</taxon>
        <taxon>Aspergillus subgen. Circumdati</taxon>
    </lineage>
</organism>
<evidence type="ECO:0000313" key="15">
    <source>
        <dbReference type="Proteomes" id="UP000247233"/>
    </source>
</evidence>
<evidence type="ECO:0000256" key="5">
    <source>
        <dbReference type="ARBA" id="ARBA00022833"/>
    </source>
</evidence>
<dbReference type="InterPro" id="IPR021752">
    <property type="entry name" value="TF_Rrn7_Zf"/>
</dbReference>
<dbReference type="InterPro" id="IPR048538">
    <property type="entry name" value="Rrn7_cyclin_C"/>
</dbReference>
<dbReference type="GO" id="GO:0008270">
    <property type="term" value="F:zinc ion binding"/>
    <property type="evidence" value="ECO:0007669"/>
    <property type="project" value="UniProtKB-KW"/>
</dbReference>
<dbReference type="Pfam" id="PF20645">
    <property type="entry name" value="Rrn7_cyclin_C"/>
    <property type="match status" value="1"/>
</dbReference>
<keyword evidence="8" id="KW-0804">Transcription</keyword>
<evidence type="ECO:0000256" key="9">
    <source>
        <dbReference type="ARBA" id="ARBA00023242"/>
    </source>
</evidence>
<keyword evidence="14" id="KW-0648">Protein biosynthesis</keyword>
<dbReference type="GO" id="GO:0070860">
    <property type="term" value="C:RNA polymerase I core factor complex"/>
    <property type="evidence" value="ECO:0007669"/>
    <property type="project" value="InterPro"/>
</dbReference>
<keyword evidence="5" id="KW-0862">Zinc</keyword>
<evidence type="ECO:0000256" key="6">
    <source>
        <dbReference type="ARBA" id="ARBA00023015"/>
    </source>
</evidence>
<dbReference type="EMBL" id="MSFL01000011">
    <property type="protein sequence ID" value="PWY82935.1"/>
    <property type="molecule type" value="Genomic_DNA"/>
</dbReference>
<evidence type="ECO:0000259" key="11">
    <source>
        <dbReference type="Pfam" id="PF11781"/>
    </source>
</evidence>
<gene>
    <name evidence="14" type="ORF">BO70DRAFT_336034</name>
</gene>
<dbReference type="STRING" id="1448321.A0A317WAK9"/>
<dbReference type="GO" id="GO:0042790">
    <property type="term" value="P:nucleolar large rRNA transcription by RNA polymerase I"/>
    <property type="evidence" value="ECO:0007669"/>
    <property type="project" value="TreeGrafter"/>
</dbReference>
<dbReference type="InterPro" id="IPR048540">
    <property type="entry name" value="Rrn7_cyclin_N"/>
</dbReference>
<evidence type="ECO:0000313" key="14">
    <source>
        <dbReference type="EMBL" id="PWY82935.1"/>
    </source>
</evidence>
<keyword evidence="6" id="KW-0805">Transcription regulation</keyword>
<dbReference type="GeneID" id="37063322"/>
<keyword evidence="4" id="KW-0863">Zinc-finger</keyword>
<feature type="region of interest" description="Disordered" evidence="10">
    <location>
        <begin position="436"/>
        <end position="459"/>
    </location>
</feature>
<dbReference type="Pfam" id="PF20644">
    <property type="entry name" value="Rrn7_cyclin_N"/>
    <property type="match status" value="1"/>
</dbReference>
<dbReference type="OrthoDB" id="428577at2759"/>
<dbReference type="PANTHER" id="PTHR31576">
    <property type="entry name" value="TATA BOX-BINDING PROTEIN-ASSOCIATED FACTOR RNA POLYMERASE I SUBUNIT B"/>
    <property type="match status" value="1"/>
</dbReference>
<keyword evidence="7" id="KW-0238">DNA-binding</keyword>
<keyword evidence="15" id="KW-1185">Reference proteome</keyword>
<dbReference type="Proteomes" id="UP000247233">
    <property type="component" value="Unassembled WGS sequence"/>
</dbReference>
<reference evidence="14 15" key="1">
    <citation type="submission" date="2016-12" db="EMBL/GenBank/DDBJ databases">
        <title>The genomes of Aspergillus section Nigri reveals drivers in fungal speciation.</title>
        <authorList>
            <consortium name="DOE Joint Genome Institute"/>
            <person name="Vesth T.C."/>
            <person name="Nybo J."/>
            <person name="Theobald S."/>
            <person name="Brandl J."/>
            <person name="Frisvad J.C."/>
            <person name="Nielsen K.F."/>
            <person name="Lyhne E.K."/>
            <person name="Kogle M.E."/>
            <person name="Kuo A."/>
            <person name="Riley R."/>
            <person name="Clum A."/>
            <person name="Nolan M."/>
            <person name="Lipzen A."/>
            <person name="Salamov A."/>
            <person name="Henrissat B."/>
            <person name="Wiebenga A."/>
            <person name="De Vries R.P."/>
            <person name="Grigoriev I.V."/>
            <person name="Mortensen U.H."/>
            <person name="Andersen M.R."/>
            <person name="Baker S.E."/>
        </authorList>
    </citation>
    <scope>NUCLEOTIDE SEQUENCE [LARGE SCALE GENOMIC DNA]</scope>
    <source>
        <strain evidence="14 15">CBS 117.55</strain>
    </source>
</reference>
<evidence type="ECO:0000259" key="13">
    <source>
        <dbReference type="Pfam" id="PF20645"/>
    </source>
</evidence>
<evidence type="ECO:0000256" key="7">
    <source>
        <dbReference type="ARBA" id="ARBA00023125"/>
    </source>
</evidence>
<dbReference type="PANTHER" id="PTHR31576:SF2">
    <property type="entry name" value="TATA BOX-BINDING PROTEIN-ASSOCIATED FACTOR RNA POLYMERASE I SUBUNIT B"/>
    <property type="match status" value="1"/>
</dbReference>